<evidence type="ECO:0000313" key="3">
    <source>
        <dbReference type="Proteomes" id="UP000189229"/>
    </source>
</evidence>
<organism evidence="2 3">
    <name type="scientific">Mycobacterium kansasii</name>
    <dbReference type="NCBI Taxonomy" id="1768"/>
    <lineage>
        <taxon>Bacteria</taxon>
        <taxon>Bacillati</taxon>
        <taxon>Actinomycetota</taxon>
        <taxon>Actinomycetes</taxon>
        <taxon>Mycobacteriales</taxon>
        <taxon>Mycobacteriaceae</taxon>
        <taxon>Mycobacterium</taxon>
    </lineage>
</organism>
<dbReference type="EMBL" id="MVBM01000005">
    <property type="protein sequence ID" value="OOK71740.1"/>
    <property type="molecule type" value="Genomic_DNA"/>
</dbReference>
<gene>
    <name evidence="2" type="ORF">BZL30_5924</name>
</gene>
<protein>
    <submittedName>
        <fullName evidence="2">Uncharacterized protein</fullName>
    </submittedName>
</protein>
<accession>A0A1V3WXQ7</accession>
<feature type="compositionally biased region" description="Pro residues" evidence="1">
    <location>
        <begin position="40"/>
        <end position="49"/>
    </location>
</feature>
<sequence>MVRPGADAGNAWFGSFFTVSTRISGQYERELSPGGAAQPAKPPASPSGPPRAVRPSIPPLSRGVAFRRRDVGARF</sequence>
<comment type="caution">
    <text evidence="2">The sequence shown here is derived from an EMBL/GenBank/DDBJ whole genome shotgun (WGS) entry which is preliminary data.</text>
</comment>
<evidence type="ECO:0000313" key="2">
    <source>
        <dbReference type="EMBL" id="OOK71740.1"/>
    </source>
</evidence>
<name>A0A1V3WXQ7_MYCKA</name>
<dbReference type="Proteomes" id="UP000189229">
    <property type="component" value="Unassembled WGS sequence"/>
</dbReference>
<feature type="region of interest" description="Disordered" evidence="1">
    <location>
        <begin position="27"/>
        <end position="75"/>
    </location>
</feature>
<evidence type="ECO:0000256" key="1">
    <source>
        <dbReference type="SAM" id="MobiDB-lite"/>
    </source>
</evidence>
<dbReference type="AlphaFoldDB" id="A0A1V3WXQ7"/>
<reference evidence="2 3" key="1">
    <citation type="submission" date="2017-02" db="EMBL/GenBank/DDBJ databases">
        <title>Complete genome sequences of Mycobacterium kansasii strains isolated from rhesus macaques.</title>
        <authorList>
            <person name="Panda A."/>
            <person name="Nagaraj S."/>
            <person name="Zhao X."/>
            <person name="Tettelin H."/>
            <person name="Detolla L.J."/>
        </authorList>
    </citation>
    <scope>NUCLEOTIDE SEQUENCE [LARGE SCALE GENOMIC DNA]</scope>
    <source>
        <strain evidence="2 3">11-3813</strain>
    </source>
</reference>
<proteinExistence type="predicted"/>